<comment type="caution">
    <text evidence="2">The sequence shown here is derived from an EMBL/GenBank/DDBJ whole genome shotgun (WGS) entry which is preliminary data.</text>
</comment>
<gene>
    <name evidence="2" type="ORF">HK103_000567</name>
</gene>
<reference evidence="2" key="1">
    <citation type="submission" date="2020-05" db="EMBL/GenBank/DDBJ databases">
        <title>Phylogenomic resolution of chytrid fungi.</title>
        <authorList>
            <person name="Stajich J.E."/>
            <person name="Amses K."/>
            <person name="Simmons R."/>
            <person name="Seto K."/>
            <person name="Myers J."/>
            <person name="Bonds A."/>
            <person name="Quandt C.A."/>
            <person name="Barry K."/>
            <person name="Liu P."/>
            <person name="Grigoriev I."/>
            <person name="Longcore J.E."/>
            <person name="James T.Y."/>
        </authorList>
    </citation>
    <scope>NUCLEOTIDE SEQUENCE</scope>
    <source>
        <strain evidence="2">PLAUS21</strain>
    </source>
</reference>
<dbReference type="InterPro" id="IPR012816">
    <property type="entry name" value="NADAR"/>
</dbReference>
<sequence>MTHGVLWPSDSLDFESKYLTTIKDYTLMKKIINFYRQHNLYGEFSNFYQAHIEINGSIWPTTEHYFQAQKFPNNPEIMKMIQEAETPGTAARLGRSRSFPLRKDWEQVKDGVMLDALRAKFTQHPHLKELLLKTADACLVEHTRNDSYWGDGGDGSGKNMLGLLLMKLRSELEENSEWVVC</sequence>
<dbReference type="InterPro" id="IPR037238">
    <property type="entry name" value="YbiA-like_sf"/>
</dbReference>
<evidence type="ECO:0000259" key="1">
    <source>
        <dbReference type="Pfam" id="PF08719"/>
    </source>
</evidence>
<accession>A0AAD5UK84</accession>
<dbReference type="EMBL" id="JADGKB010000011">
    <property type="protein sequence ID" value="KAJ3260425.1"/>
    <property type="molecule type" value="Genomic_DNA"/>
</dbReference>
<proteinExistence type="predicted"/>
<dbReference type="CDD" id="cd15457">
    <property type="entry name" value="NADAR"/>
    <property type="match status" value="1"/>
</dbReference>
<feature type="domain" description="NADAR" evidence="1">
    <location>
        <begin position="34"/>
        <end position="172"/>
    </location>
</feature>
<dbReference type="Pfam" id="PF08719">
    <property type="entry name" value="NADAR"/>
    <property type="match status" value="1"/>
</dbReference>
<dbReference type="SUPFAM" id="SSF143990">
    <property type="entry name" value="YbiA-like"/>
    <property type="match status" value="1"/>
</dbReference>
<keyword evidence="3" id="KW-1185">Reference proteome</keyword>
<evidence type="ECO:0000313" key="2">
    <source>
        <dbReference type="EMBL" id="KAJ3260425.1"/>
    </source>
</evidence>
<protein>
    <recommendedName>
        <fullName evidence="1">NADAR domain-containing protein</fullName>
    </recommendedName>
</protein>
<name>A0AAD5UK84_9FUNG</name>
<organism evidence="2 3">
    <name type="scientific">Boothiomyces macroporosus</name>
    <dbReference type="NCBI Taxonomy" id="261099"/>
    <lineage>
        <taxon>Eukaryota</taxon>
        <taxon>Fungi</taxon>
        <taxon>Fungi incertae sedis</taxon>
        <taxon>Chytridiomycota</taxon>
        <taxon>Chytridiomycota incertae sedis</taxon>
        <taxon>Chytridiomycetes</taxon>
        <taxon>Rhizophydiales</taxon>
        <taxon>Terramycetaceae</taxon>
        <taxon>Boothiomyces</taxon>
    </lineage>
</organism>
<dbReference type="AlphaFoldDB" id="A0AAD5UK84"/>
<dbReference type="NCBIfam" id="TIGR02464">
    <property type="entry name" value="ribofla_fusion"/>
    <property type="match status" value="1"/>
</dbReference>
<dbReference type="Gene3D" id="1.10.357.40">
    <property type="entry name" value="YbiA-like"/>
    <property type="match status" value="1"/>
</dbReference>
<dbReference type="Proteomes" id="UP001210925">
    <property type="component" value="Unassembled WGS sequence"/>
</dbReference>
<evidence type="ECO:0000313" key="3">
    <source>
        <dbReference type="Proteomes" id="UP001210925"/>
    </source>
</evidence>